<proteinExistence type="predicted"/>
<dbReference type="EMBL" id="BMCU01000006">
    <property type="protein sequence ID" value="GGG25312.1"/>
    <property type="molecule type" value="Genomic_DNA"/>
</dbReference>
<dbReference type="Gene3D" id="3.30.530.20">
    <property type="match status" value="1"/>
</dbReference>
<accession>A0A917LI24</accession>
<reference evidence="1" key="2">
    <citation type="submission" date="2020-09" db="EMBL/GenBank/DDBJ databases">
        <authorList>
            <person name="Sun Q."/>
            <person name="Sedlacek I."/>
        </authorList>
    </citation>
    <scope>NUCLEOTIDE SEQUENCE</scope>
    <source>
        <strain evidence="1">CCM 7905</strain>
    </source>
</reference>
<reference evidence="1" key="1">
    <citation type="journal article" date="2014" name="Int. J. Syst. Evol. Microbiol.">
        <title>Complete genome sequence of Corynebacterium casei LMG S-19264T (=DSM 44701T), isolated from a smear-ripened cheese.</title>
        <authorList>
            <consortium name="US DOE Joint Genome Institute (JGI-PGF)"/>
            <person name="Walter F."/>
            <person name="Albersmeier A."/>
            <person name="Kalinowski J."/>
            <person name="Ruckert C."/>
        </authorList>
    </citation>
    <scope>NUCLEOTIDE SEQUENCE</scope>
    <source>
        <strain evidence="1">CCM 7905</strain>
    </source>
</reference>
<dbReference type="AlphaFoldDB" id="A0A917LI24"/>
<name>A0A917LI24_9NOCA</name>
<organism evidence="1 2">
    <name type="scientific">Rhodococcoides trifolii</name>
    <dbReference type="NCBI Taxonomy" id="908250"/>
    <lineage>
        <taxon>Bacteria</taxon>
        <taxon>Bacillati</taxon>
        <taxon>Actinomycetota</taxon>
        <taxon>Actinomycetes</taxon>
        <taxon>Mycobacteriales</taxon>
        <taxon>Nocardiaceae</taxon>
        <taxon>Rhodococcoides</taxon>
    </lineage>
</organism>
<evidence type="ECO:0000313" key="1">
    <source>
        <dbReference type="EMBL" id="GGG25312.1"/>
    </source>
</evidence>
<dbReference type="RefSeq" id="WP_188547070.1">
    <property type="nucleotide sequence ID" value="NZ_BMCU01000006.1"/>
</dbReference>
<sequence length="196" mass="21813">MARTATVIGAASAAVFYAAAIRPWQLNWGATAHEASRPLLGDDLVPHPTLRATRAVTVLATPEDIWPWLLQVGTGRAGWYSYDLIDNFGRPSARTIVPRLQHLDVGDIVPLTPAGRTGFTVERLLPPRTMVWSTRYDTTWTWQLEPQRDGSTRILSRVRFRLHPSAVSVAIGLAMEFGDGIMVRKMLLNIRSRAET</sequence>
<evidence type="ECO:0000313" key="2">
    <source>
        <dbReference type="Proteomes" id="UP000654257"/>
    </source>
</evidence>
<keyword evidence="2" id="KW-1185">Reference proteome</keyword>
<dbReference type="SUPFAM" id="SSF55961">
    <property type="entry name" value="Bet v1-like"/>
    <property type="match status" value="1"/>
</dbReference>
<evidence type="ECO:0008006" key="3">
    <source>
        <dbReference type="Google" id="ProtNLM"/>
    </source>
</evidence>
<comment type="caution">
    <text evidence="1">The sequence shown here is derived from an EMBL/GenBank/DDBJ whole genome shotgun (WGS) entry which is preliminary data.</text>
</comment>
<dbReference type="Proteomes" id="UP000654257">
    <property type="component" value="Unassembled WGS sequence"/>
</dbReference>
<protein>
    <recommendedName>
        <fullName evidence="3">SRPBCC family protein</fullName>
    </recommendedName>
</protein>
<gene>
    <name evidence="1" type="ORF">GCM10007304_43950</name>
</gene>
<dbReference type="InterPro" id="IPR023393">
    <property type="entry name" value="START-like_dom_sf"/>
</dbReference>